<gene>
    <name evidence="1" type="ORF">pdam_00013056</name>
</gene>
<comment type="caution">
    <text evidence="1">The sequence shown here is derived from an EMBL/GenBank/DDBJ whole genome shotgun (WGS) entry which is preliminary data.</text>
</comment>
<organism evidence="1 2">
    <name type="scientific">Pocillopora damicornis</name>
    <name type="common">Cauliflower coral</name>
    <name type="synonym">Millepora damicornis</name>
    <dbReference type="NCBI Taxonomy" id="46731"/>
    <lineage>
        <taxon>Eukaryota</taxon>
        <taxon>Metazoa</taxon>
        <taxon>Cnidaria</taxon>
        <taxon>Anthozoa</taxon>
        <taxon>Hexacorallia</taxon>
        <taxon>Scleractinia</taxon>
        <taxon>Astrocoeniina</taxon>
        <taxon>Pocilloporidae</taxon>
        <taxon>Pocillopora</taxon>
    </lineage>
</organism>
<protein>
    <submittedName>
        <fullName evidence="1">Uncharacterized protein</fullName>
    </submittedName>
</protein>
<evidence type="ECO:0000313" key="2">
    <source>
        <dbReference type="Proteomes" id="UP000275408"/>
    </source>
</evidence>
<dbReference type="Proteomes" id="UP000275408">
    <property type="component" value="Unassembled WGS sequence"/>
</dbReference>
<accession>A0A3M6TJJ2</accession>
<feature type="non-terminal residue" evidence="1">
    <location>
        <position position="1"/>
    </location>
</feature>
<proteinExistence type="predicted"/>
<evidence type="ECO:0000313" key="1">
    <source>
        <dbReference type="EMBL" id="RMX41511.1"/>
    </source>
</evidence>
<keyword evidence="2" id="KW-1185">Reference proteome</keyword>
<dbReference type="AlphaFoldDB" id="A0A3M6TJJ2"/>
<sequence length="66" mass="7652">ITFQRQEALQEASSRRLIYFRNRKKFTRVISCYAWATVNNGSFITVFVESVNESVQLATECSPPFD</sequence>
<name>A0A3M6TJJ2_POCDA</name>
<dbReference type="EMBL" id="RCHS01003480">
    <property type="protein sequence ID" value="RMX41511.1"/>
    <property type="molecule type" value="Genomic_DNA"/>
</dbReference>
<reference evidence="1 2" key="1">
    <citation type="journal article" date="2018" name="Sci. Rep.">
        <title>Comparative analysis of the Pocillopora damicornis genome highlights role of immune system in coral evolution.</title>
        <authorList>
            <person name="Cunning R."/>
            <person name="Bay R.A."/>
            <person name="Gillette P."/>
            <person name="Baker A.C."/>
            <person name="Traylor-Knowles N."/>
        </authorList>
    </citation>
    <scope>NUCLEOTIDE SEQUENCE [LARGE SCALE GENOMIC DNA]</scope>
    <source>
        <strain evidence="1">RSMAS</strain>
        <tissue evidence="1">Whole animal</tissue>
    </source>
</reference>